<dbReference type="InterPro" id="IPR001451">
    <property type="entry name" value="Hexapep"/>
</dbReference>
<dbReference type="SUPFAM" id="SSF51161">
    <property type="entry name" value="Trimeric LpxA-like enzymes"/>
    <property type="match status" value="1"/>
</dbReference>
<dbReference type="InterPro" id="IPR011004">
    <property type="entry name" value="Trimer_LpxA-like_sf"/>
</dbReference>
<dbReference type="Proteomes" id="UP000285740">
    <property type="component" value="Unassembled WGS sequence"/>
</dbReference>
<dbReference type="InterPro" id="IPR039369">
    <property type="entry name" value="LacA-like"/>
</dbReference>
<keyword evidence="1 3" id="KW-0808">Transferase</keyword>
<keyword evidence="2" id="KW-0677">Repeat</keyword>
<dbReference type="AlphaFoldDB" id="A0A413T8S4"/>
<comment type="caution">
    <text evidence="4">The sequence shown here is derived from an EMBL/GenBank/DDBJ whole genome shotgun (WGS) entry which is preliminary data.</text>
</comment>
<reference evidence="4 5" key="1">
    <citation type="submission" date="2018-08" db="EMBL/GenBank/DDBJ databases">
        <title>A genome reference for cultivated species of the human gut microbiota.</title>
        <authorList>
            <person name="Zou Y."/>
            <person name="Xue W."/>
            <person name="Luo G."/>
        </authorList>
    </citation>
    <scope>NUCLEOTIDE SEQUENCE [LARGE SCALE GENOMIC DNA]</scope>
    <source>
        <strain evidence="4 5">AM42-30</strain>
    </source>
</reference>
<dbReference type="PANTHER" id="PTHR43017">
    <property type="entry name" value="GALACTOSIDE O-ACETYLTRANSFERASE"/>
    <property type="match status" value="1"/>
</dbReference>
<dbReference type="EC" id="2.3.1.-" evidence="3"/>
<dbReference type="Gene3D" id="2.160.10.10">
    <property type="entry name" value="Hexapeptide repeat proteins"/>
    <property type="match status" value="1"/>
</dbReference>
<dbReference type="CDD" id="cd04647">
    <property type="entry name" value="LbH_MAT_like"/>
    <property type="match status" value="1"/>
</dbReference>
<dbReference type="PROSITE" id="PS00101">
    <property type="entry name" value="HEXAPEP_TRANSFERASES"/>
    <property type="match status" value="1"/>
</dbReference>
<proteinExistence type="inferred from homology"/>
<dbReference type="Pfam" id="PF00132">
    <property type="entry name" value="Hexapep"/>
    <property type="match status" value="1"/>
</dbReference>
<evidence type="ECO:0000313" key="4">
    <source>
        <dbReference type="EMBL" id="RHA81330.1"/>
    </source>
</evidence>
<gene>
    <name evidence="4" type="ORF">DW918_03285</name>
</gene>
<name>A0A413T8S4_9FIRM</name>
<dbReference type="InterPro" id="IPR018357">
    <property type="entry name" value="Hexapep_transf_CS"/>
</dbReference>
<protein>
    <recommendedName>
        <fullName evidence="3">Acetyltransferase</fullName>
        <ecNumber evidence="3">2.3.1.-</ecNumber>
    </recommendedName>
</protein>
<accession>A0A413T8S4</accession>
<evidence type="ECO:0000256" key="1">
    <source>
        <dbReference type="ARBA" id="ARBA00022679"/>
    </source>
</evidence>
<organism evidence="4 5">
    <name type="scientific">Eubacterium ventriosum</name>
    <dbReference type="NCBI Taxonomy" id="39496"/>
    <lineage>
        <taxon>Bacteria</taxon>
        <taxon>Bacillati</taxon>
        <taxon>Bacillota</taxon>
        <taxon>Clostridia</taxon>
        <taxon>Eubacteriales</taxon>
        <taxon>Eubacteriaceae</taxon>
        <taxon>Eubacterium</taxon>
    </lineage>
</organism>
<evidence type="ECO:0000313" key="5">
    <source>
        <dbReference type="Proteomes" id="UP000285740"/>
    </source>
</evidence>
<dbReference type="EMBL" id="QSFV01000006">
    <property type="protein sequence ID" value="RHA81330.1"/>
    <property type="molecule type" value="Genomic_DNA"/>
</dbReference>
<evidence type="ECO:0000256" key="3">
    <source>
        <dbReference type="RuleBase" id="RU367021"/>
    </source>
</evidence>
<keyword evidence="3 4" id="KW-0012">Acyltransferase</keyword>
<comment type="similarity">
    <text evidence="3">Belongs to the transferase hexapeptide repeat family.</text>
</comment>
<dbReference type="PANTHER" id="PTHR43017:SF1">
    <property type="entry name" value="ACETYLTRANSFERASE YJL218W-RELATED"/>
    <property type="match status" value="1"/>
</dbReference>
<evidence type="ECO:0000256" key="2">
    <source>
        <dbReference type="ARBA" id="ARBA00022737"/>
    </source>
</evidence>
<sequence length="209" mass="23735">MRKKGCKIGERVVIYAPQKTLIDMTRPWLVEIGNDVRITEGVKILTHGYDWSVIKGVYGEVLGSSGKVKIGNNVFIGMNSVILKGVNVGSNVIIGANSLVNKNIPDNVVAAGNPCRVIMSLEEYYEKRKKAQIKEATELVKCYRECYGKEPDEIALREHFWLFSNEPSGLPDCWKEVNRLCGNEEYSNEMMKKHSKKFKDMQEFLNNIK</sequence>
<dbReference type="GO" id="GO:0008870">
    <property type="term" value="F:galactoside O-acetyltransferase activity"/>
    <property type="evidence" value="ECO:0007669"/>
    <property type="project" value="TreeGrafter"/>
</dbReference>